<feature type="transmembrane region" description="Helical" evidence="2">
    <location>
        <begin position="366"/>
        <end position="387"/>
    </location>
</feature>
<dbReference type="EMBL" id="MFAR01000023">
    <property type="protein sequence ID" value="OGD84896.1"/>
    <property type="molecule type" value="Genomic_DNA"/>
</dbReference>
<evidence type="ECO:0000256" key="1">
    <source>
        <dbReference type="SAM" id="MobiDB-lite"/>
    </source>
</evidence>
<protein>
    <submittedName>
        <fullName evidence="3">Uncharacterized protein</fullName>
    </submittedName>
</protein>
<feature type="transmembrane region" description="Helical" evidence="2">
    <location>
        <begin position="284"/>
        <end position="307"/>
    </location>
</feature>
<feature type="compositionally biased region" description="Low complexity" evidence="1">
    <location>
        <begin position="611"/>
        <end position="631"/>
    </location>
</feature>
<gene>
    <name evidence="3" type="ORF">A2618_02760</name>
</gene>
<accession>A0A1F5FZ59</accession>
<sequence>MNTRISHSLVFALSLVILIAVIFVFGPFTTNYFLFPKLILLAASVLLSLLIFFAPALSAHPFPLVKSRLAFPLFLFNVVLVANLVLNSEGRTEAIFGKITMFVALSILALLLSSLPRSTKTISTLLTTLLASTTILALHSLLQLTVLYSATFLPTYMQTKSFTPTGSPLTTAALLALGLFLSLSLLRHLPHRVSYYLTLATSFLHTVALVALVAMMLPGQALAPILLPYSASWSVTLDALKTLRSLTFGVGFANFPTFFTQTKPLFLNTTSLWNTLPQTATSELLQFLATTGILGLATFLLLPFSFLRYHSDSPTTTILLRLMWATLFLFIFLPGSLPLFTLFFILLGLLGSTDQTWEISSRPVRLTLVTLALIFVGASVYFLSLFVRAELSLQKAQLALQNNDAKTLYEQSLKAVTLLPTMTNYRLSYSRVNLSLATAISQNPSLSDEQKTQISQLLSQAIREAKAATSLTPQSSLAWQNLGSLYRNLINVAQGSDQFAVSAYAQAVSLDPANPALRIEFGGLLYQLAQLTTDNTQKIQLLNRAVQEFSTAIQLKKDYANGYYNLAKAYELAENYQLAYNSLQTALTYLDPASADYAQVTQELEGLKAKLPTASASPAPSPSPTTTLATPSPLPTPLPGGPIELPTTN</sequence>
<evidence type="ECO:0000256" key="2">
    <source>
        <dbReference type="SAM" id="Phobius"/>
    </source>
</evidence>
<comment type="caution">
    <text evidence="3">The sequence shown here is derived from an EMBL/GenBank/DDBJ whole genome shotgun (WGS) entry which is preliminary data.</text>
</comment>
<keyword evidence="2" id="KW-0472">Membrane</keyword>
<evidence type="ECO:0000313" key="3">
    <source>
        <dbReference type="EMBL" id="OGD84896.1"/>
    </source>
</evidence>
<evidence type="ECO:0000313" key="4">
    <source>
        <dbReference type="Proteomes" id="UP000177921"/>
    </source>
</evidence>
<dbReference type="AlphaFoldDB" id="A0A1F5FZ59"/>
<feature type="transmembrane region" description="Helical" evidence="2">
    <location>
        <begin position="319"/>
        <end position="346"/>
    </location>
</feature>
<dbReference type="SUPFAM" id="SSF48452">
    <property type="entry name" value="TPR-like"/>
    <property type="match status" value="1"/>
</dbReference>
<dbReference type="InterPro" id="IPR011990">
    <property type="entry name" value="TPR-like_helical_dom_sf"/>
</dbReference>
<proteinExistence type="predicted"/>
<organism evidence="3 4">
    <name type="scientific">Candidatus Collierbacteria bacterium RIFOXYD1_FULL_46_26</name>
    <dbReference type="NCBI Taxonomy" id="1817732"/>
    <lineage>
        <taxon>Bacteria</taxon>
        <taxon>Candidatus Collieribacteriota</taxon>
    </lineage>
</organism>
<name>A0A1F5FZ59_9BACT</name>
<feature type="region of interest" description="Disordered" evidence="1">
    <location>
        <begin position="611"/>
        <end position="649"/>
    </location>
</feature>
<keyword evidence="2" id="KW-0812">Transmembrane</keyword>
<feature type="transmembrane region" description="Helical" evidence="2">
    <location>
        <begin position="94"/>
        <end position="113"/>
    </location>
</feature>
<feature type="transmembrane region" description="Helical" evidence="2">
    <location>
        <begin position="69"/>
        <end position="88"/>
    </location>
</feature>
<feature type="transmembrane region" description="Helical" evidence="2">
    <location>
        <begin position="193"/>
        <end position="217"/>
    </location>
</feature>
<feature type="transmembrane region" description="Helical" evidence="2">
    <location>
        <begin position="125"/>
        <end position="148"/>
    </location>
</feature>
<feature type="transmembrane region" description="Helical" evidence="2">
    <location>
        <begin position="9"/>
        <end position="28"/>
    </location>
</feature>
<dbReference type="Proteomes" id="UP000177921">
    <property type="component" value="Unassembled WGS sequence"/>
</dbReference>
<keyword evidence="2" id="KW-1133">Transmembrane helix</keyword>
<reference evidence="3 4" key="1">
    <citation type="journal article" date="2016" name="Nat. Commun.">
        <title>Thousands of microbial genomes shed light on interconnected biogeochemical processes in an aquifer system.</title>
        <authorList>
            <person name="Anantharaman K."/>
            <person name="Brown C.T."/>
            <person name="Hug L.A."/>
            <person name="Sharon I."/>
            <person name="Castelle C.J."/>
            <person name="Probst A.J."/>
            <person name="Thomas B.C."/>
            <person name="Singh A."/>
            <person name="Wilkins M.J."/>
            <person name="Karaoz U."/>
            <person name="Brodie E.L."/>
            <person name="Williams K.H."/>
            <person name="Hubbard S.S."/>
            <person name="Banfield J.F."/>
        </authorList>
    </citation>
    <scope>NUCLEOTIDE SEQUENCE [LARGE SCALE GENOMIC DNA]</scope>
</reference>
<feature type="transmembrane region" description="Helical" evidence="2">
    <location>
        <begin position="34"/>
        <end position="57"/>
    </location>
</feature>
<feature type="transmembrane region" description="Helical" evidence="2">
    <location>
        <begin position="168"/>
        <end position="186"/>
    </location>
</feature>
<dbReference type="Gene3D" id="1.25.40.10">
    <property type="entry name" value="Tetratricopeptide repeat domain"/>
    <property type="match status" value="2"/>
</dbReference>